<dbReference type="SUPFAM" id="SSF52540">
    <property type="entry name" value="P-loop containing nucleoside triphosphate hydrolases"/>
    <property type="match status" value="1"/>
</dbReference>
<dbReference type="PANTHER" id="PTHR19848">
    <property type="entry name" value="WD40 REPEAT PROTEIN"/>
    <property type="match status" value="1"/>
</dbReference>
<keyword evidence="2" id="KW-0677">Repeat</keyword>
<protein>
    <recommendedName>
        <fullName evidence="6">Nephrocystin 3-like N-terminal domain-containing protein</fullName>
    </recommendedName>
</protein>
<dbReference type="InterPro" id="IPR059179">
    <property type="entry name" value="MLKL-like_MCAfunc"/>
</dbReference>
<feature type="domain" description="Nephrocystin 3-like N-terminal" evidence="6">
    <location>
        <begin position="247"/>
        <end position="397"/>
    </location>
</feature>
<dbReference type="PROSITE" id="PS50082">
    <property type="entry name" value="WD_REPEATS_2"/>
    <property type="match status" value="4"/>
</dbReference>
<dbReference type="CDD" id="cd00200">
    <property type="entry name" value="WD40"/>
    <property type="match status" value="1"/>
</dbReference>
<evidence type="ECO:0000256" key="2">
    <source>
        <dbReference type="ARBA" id="ARBA00022737"/>
    </source>
</evidence>
<evidence type="ECO:0000313" key="7">
    <source>
        <dbReference type="EMBL" id="EMD38758.1"/>
    </source>
</evidence>
<evidence type="ECO:0000256" key="4">
    <source>
        <dbReference type="SAM" id="Coils"/>
    </source>
</evidence>
<feature type="region of interest" description="Disordered" evidence="5">
    <location>
        <begin position="1465"/>
        <end position="1484"/>
    </location>
</feature>
<dbReference type="Pfam" id="PF24883">
    <property type="entry name" value="NPHP3_N"/>
    <property type="match status" value="1"/>
</dbReference>
<dbReference type="Gene3D" id="3.40.50.300">
    <property type="entry name" value="P-loop containing nucleotide triphosphate hydrolases"/>
    <property type="match status" value="1"/>
</dbReference>
<keyword evidence="1 3" id="KW-0853">WD repeat</keyword>
<dbReference type="InterPro" id="IPR027417">
    <property type="entry name" value="P-loop_NTPase"/>
</dbReference>
<dbReference type="HOGENOM" id="CLU_247998_0_0_1"/>
<dbReference type="SUPFAM" id="SSF50978">
    <property type="entry name" value="WD40 repeat-like"/>
    <property type="match status" value="1"/>
</dbReference>
<dbReference type="InterPro" id="IPR011047">
    <property type="entry name" value="Quinoprotein_ADH-like_sf"/>
</dbReference>
<dbReference type="InterPro" id="IPR015943">
    <property type="entry name" value="WD40/YVTN_repeat-like_dom_sf"/>
</dbReference>
<dbReference type="PROSITE" id="PS00678">
    <property type="entry name" value="WD_REPEATS_1"/>
    <property type="match status" value="2"/>
</dbReference>
<reference evidence="7 8" key="1">
    <citation type="journal article" date="2012" name="Proc. Natl. Acad. Sci. U.S.A.">
        <title>Comparative genomics of Ceriporiopsis subvermispora and Phanerochaete chrysosporium provide insight into selective ligninolysis.</title>
        <authorList>
            <person name="Fernandez-Fueyo E."/>
            <person name="Ruiz-Duenas F.J."/>
            <person name="Ferreira P."/>
            <person name="Floudas D."/>
            <person name="Hibbett D.S."/>
            <person name="Canessa P."/>
            <person name="Larrondo L.F."/>
            <person name="James T.Y."/>
            <person name="Seelenfreund D."/>
            <person name="Lobos S."/>
            <person name="Polanco R."/>
            <person name="Tello M."/>
            <person name="Honda Y."/>
            <person name="Watanabe T."/>
            <person name="Watanabe T."/>
            <person name="Ryu J.S."/>
            <person name="Kubicek C.P."/>
            <person name="Schmoll M."/>
            <person name="Gaskell J."/>
            <person name="Hammel K.E."/>
            <person name="St John F.J."/>
            <person name="Vanden Wymelenberg A."/>
            <person name="Sabat G."/>
            <person name="Splinter BonDurant S."/>
            <person name="Syed K."/>
            <person name="Yadav J.S."/>
            <person name="Doddapaneni H."/>
            <person name="Subramanian V."/>
            <person name="Lavin J.L."/>
            <person name="Oguiza J.A."/>
            <person name="Perez G."/>
            <person name="Pisabarro A.G."/>
            <person name="Ramirez L."/>
            <person name="Santoyo F."/>
            <person name="Master E."/>
            <person name="Coutinho P.M."/>
            <person name="Henrissat B."/>
            <person name="Lombard V."/>
            <person name="Magnuson J.K."/>
            <person name="Kuees U."/>
            <person name="Hori C."/>
            <person name="Igarashi K."/>
            <person name="Samejima M."/>
            <person name="Held B.W."/>
            <person name="Barry K.W."/>
            <person name="LaButti K.M."/>
            <person name="Lapidus A."/>
            <person name="Lindquist E.A."/>
            <person name="Lucas S.M."/>
            <person name="Riley R."/>
            <person name="Salamov A.A."/>
            <person name="Hoffmeister D."/>
            <person name="Schwenk D."/>
            <person name="Hadar Y."/>
            <person name="Yarden O."/>
            <person name="de Vries R.P."/>
            <person name="Wiebenga A."/>
            <person name="Stenlid J."/>
            <person name="Eastwood D."/>
            <person name="Grigoriev I.V."/>
            <person name="Berka R.M."/>
            <person name="Blanchette R.A."/>
            <person name="Kersten P."/>
            <person name="Martinez A.T."/>
            <person name="Vicuna R."/>
            <person name="Cullen D."/>
        </authorList>
    </citation>
    <scope>NUCLEOTIDE SEQUENCE [LARGE SCALE GENOMIC DNA]</scope>
    <source>
        <strain evidence="7 8">B</strain>
    </source>
</reference>
<dbReference type="InterPro" id="IPR036322">
    <property type="entry name" value="WD40_repeat_dom_sf"/>
</dbReference>
<feature type="coiled-coil region" evidence="4">
    <location>
        <begin position="110"/>
        <end position="137"/>
    </location>
</feature>
<evidence type="ECO:0000256" key="3">
    <source>
        <dbReference type="PROSITE-ProRule" id="PRU00221"/>
    </source>
</evidence>
<evidence type="ECO:0000313" key="8">
    <source>
        <dbReference type="Proteomes" id="UP000016930"/>
    </source>
</evidence>
<evidence type="ECO:0000259" key="6">
    <source>
        <dbReference type="Pfam" id="PF24883"/>
    </source>
</evidence>
<evidence type="ECO:0000256" key="5">
    <source>
        <dbReference type="SAM" id="MobiDB-lite"/>
    </source>
</evidence>
<feature type="repeat" description="WD" evidence="3">
    <location>
        <begin position="829"/>
        <end position="870"/>
    </location>
</feature>
<sequence>MALPGVVEDAATVDAILSVAKGVLAGLDPILGAAPIPGIDIAAKSLSHLIDMLQETKENDETAKALARKLQNFAVVIEQARSEVQAKVDAMNIGSSSDGVSEAAKEDPQLADLLDNIGDLAKALSKLEETAQELQNSPYMFRCIKHAGNAKVLLRLHDGIGEATWVWQFRSSVKRDLKMAAVATDVGAIRNTQDTQEVKQLLEQLNPVRAHFRTHPLWDRGILQEETQQQLVAKLAQWADGQILELRERRFCVLTGPPRSGKSTIALEVIDRLEKRQLLGASFFFNHADDSRRVTKHVFPTIVSQLTRTHQDLRQSLINGVMEHIDLDLGDNDRMDLQAKNCLERPLKEIPETHKPVIIVFDAVDICTDPPETIATMFRLLLRISKSAKFPLRFLVTTTPDTRVTNVLDEVGFRDHVWKEEMPALPRIITIANVVRTLKNDAGQANGQAMRKSFPQYPSEEQVESDENAVCHAQLASMCLNILMEDGALRRNPCDLPEPARYGLEAKSSASSLHIDDHIPADVEYASVLWTTHIQKASGDPATIEALEEFCLGKKKILSWLEMLGYLDQLDVALRTLHGVRLWYEKNATEETQTSQILHDVHRIALEFNDVISICPEQLYISAWPQIPACALVEQYTLSPGTATMTVLTPRDAQWSPFLFDIQTLRGRLVGVKVDPDGRYIASCALYGQIDIWDAISGARLLTVTNKSGADSFDISWKDQCIVTCREGGREIFIHDDTVPVQPTPLSEDGCRFSSVAFSRDGHVYSPILEENRVLVWDVSSHSLVRTVTCEDVVSTSIDFAVDGLRAVSGSACDVRVWEVESGSTVALLQGHADQVMSAVFLLDGDKVASAGRDNFVRIWNVEEQTAIHELQHPTTVSQVVVSPKGDVVASVSDIIRLWSSETGEVLATLSANSSPVTSVCFSMSGLRLISTSWDGAVHVWDMTSIQQSLDDMPGHQSSVTCLAYSKDGTLVASGGADRRIIIWDALTGEHKQTLEGHDSGILNIVFSPDGERLISVANQDHCRVWDLSSGRMITSITHKDAYLAAFSEDSQWIVTGRRSLQSSTSAADRESAHSDIRLFKASDGQIEKDFTFPLNVGNLELESLEFSPNVTHIYAVCGSTAMYGIDIATGRVAPIPEKQRPKVSRDKVVASPQHGWITLPSADKRRVPVCWLQRSRRPATHIFGEGEEVCMSRGHHLGIGSDSGRVTLLDLSNLSLPEPPPPARRKTIDFRSPRDFQAALGLAAKAAGKAAVNLTKSRPSFADNSIADTLPDVGNALAAAGSALSELKSTPLFGGLDDAVYRLVSLTQILQVTRGKEDFKRELVQKIEELIDSVKQSKAEIENITASHNGELILKKSSPLISLLDAAEDLADMLYLFAQLQGIEQVEAKNLYLRFKQKAQGRKTDVIFTVKDGIEDAYDAMAHLMSRGRVKVTKLISEVGSASSRISASVKQIEEQITEDDARRLQRQRGVAQSRSNFDLGKDDNRNKERLKLLQELSDLVEGVRVIGSGASVY</sequence>
<dbReference type="InterPro" id="IPR056884">
    <property type="entry name" value="NPHP3-like_N"/>
</dbReference>
<organism evidence="7 8">
    <name type="scientific">Ceriporiopsis subvermispora (strain B)</name>
    <name type="common">White-rot fungus</name>
    <name type="synonym">Gelatoporia subvermispora</name>
    <dbReference type="NCBI Taxonomy" id="914234"/>
    <lineage>
        <taxon>Eukaryota</taxon>
        <taxon>Fungi</taxon>
        <taxon>Dikarya</taxon>
        <taxon>Basidiomycota</taxon>
        <taxon>Agaricomycotina</taxon>
        <taxon>Agaricomycetes</taxon>
        <taxon>Polyporales</taxon>
        <taxon>Gelatoporiaceae</taxon>
        <taxon>Gelatoporia</taxon>
    </lineage>
</organism>
<dbReference type="SUPFAM" id="SSF50998">
    <property type="entry name" value="Quinoprotein alcohol dehydrogenase-like"/>
    <property type="match status" value="1"/>
</dbReference>
<feature type="repeat" description="WD" evidence="3">
    <location>
        <begin position="910"/>
        <end position="951"/>
    </location>
</feature>
<dbReference type="Proteomes" id="UP000016930">
    <property type="component" value="Unassembled WGS sequence"/>
</dbReference>
<name>M2QNX2_CERS8</name>
<dbReference type="PANTHER" id="PTHR19848:SF8">
    <property type="entry name" value="F-BOX AND WD REPEAT DOMAIN CONTAINING 7"/>
    <property type="match status" value="1"/>
</dbReference>
<dbReference type="CDD" id="cd21037">
    <property type="entry name" value="MLKL_NTD"/>
    <property type="match status" value="1"/>
</dbReference>
<dbReference type="Pfam" id="PF00400">
    <property type="entry name" value="WD40"/>
    <property type="match status" value="4"/>
</dbReference>
<feature type="coiled-coil region" evidence="4">
    <location>
        <begin position="1321"/>
        <end position="1348"/>
    </location>
</feature>
<dbReference type="Gene3D" id="2.130.10.10">
    <property type="entry name" value="YVTN repeat-like/Quinoprotein amine dehydrogenase"/>
    <property type="match status" value="3"/>
</dbReference>
<keyword evidence="8" id="KW-1185">Reference proteome</keyword>
<accession>M2QNX2</accession>
<keyword evidence="4" id="KW-0175">Coiled coil</keyword>
<feature type="repeat" description="WD" evidence="3">
    <location>
        <begin position="995"/>
        <end position="1036"/>
    </location>
</feature>
<evidence type="ECO:0000256" key="1">
    <source>
        <dbReference type="ARBA" id="ARBA00022574"/>
    </source>
</evidence>
<dbReference type="InterPro" id="IPR001680">
    <property type="entry name" value="WD40_rpt"/>
</dbReference>
<dbReference type="EMBL" id="KB445794">
    <property type="protein sequence ID" value="EMD38758.1"/>
    <property type="molecule type" value="Genomic_DNA"/>
</dbReference>
<proteinExistence type="predicted"/>
<dbReference type="InterPro" id="IPR019775">
    <property type="entry name" value="WD40_repeat_CS"/>
</dbReference>
<dbReference type="STRING" id="914234.M2QNX2"/>
<feature type="repeat" description="WD" evidence="3">
    <location>
        <begin position="953"/>
        <end position="994"/>
    </location>
</feature>
<dbReference type="SMART" id="SM00320">
    <property type="entry name" value="WD40"/>
    <property type="match status" value="7"/>
</dbReference>
<gene>
    <name evidence="7" type="ORF">CERSUDRAFT_112472</name>
</gene>
<dbReference type="OrthoDB" id="2932404at2759"/>
<dbReference type="PROSITE" id="PS50294">
    <property type="entry name" value="WD_REPEATS_REGION"/>
    <property type="match status" value="4"/>
</dbReference>